<dbReference type="InterPro" id="IPR003148">
    <property type="entry name" value="RCK_N"/>
</dbReference>
<keyword evidence="4" id="KW-0406">Ion transport</keyword>
<sequence>MTSRQRRNIYIIGCSLLAYVAITYLLYWVEHDQEGTNITKPAEAFWYTIVTLSTVGYGDYYPTTGVGKIIGLIFIIGSVSILGFLISQLTTQVTVYLEKKRLGLLGTKFTNHILVIGWDKFGKQVVEEVVHSSHQVAVVCNDKNEIDLIHEAFDTQDVFALFTDYSNLEALEKANIKEAATVFINFPDDTEVLIYLLNLKKLYPELNYVVSLSNPSLKETFMSAGVRYVVSKTEIASRLVASYTFEPDVALMAESLMTSALEGEDYDLLEYHVTSKNPYINQDYLDAFVSLKKEHDCVLVGINKKQPDGNRLLHKNPSAGLTIEKGDYLILICTGNTKVKMQKLFGVSEGRLQERNVTNKI</sequence>
<dbReference type="InterPro" id="IPR013099">
    <property type="entry name" value="K_chnl_dom"/>
</dbReference>
<keyword evidence="2" id="KW-0472">Membrane</keyword>
<proteinExistence type="predicted"/>
<dbReference type="InterPro" id="IPR036721">
    <property type="entry name" value="RCK_C_sf"/>
</dbReference>
<dbReference type="InterPro" id="IPR036291">
    <property type="entry name" value="NAD(P)-bd_dom_sf"/>
</dbReference>
<dbReference type="Pfam" id="PF07885">
    <property type="entry name" value="Ion_trans_2"/>
    <property type="match status" value="1"/>
</dbReference>
<reference evidence="4" key="1">
    <citation type="journal article" date="2023" name="Comput. Struct. Biotechnol. J.">
        <title>Discovery of a novel marine Bacteroidetes with a rich repertoire of carbohydrate-active enzymes.</title>
        <authorList>
            <person name="Chen B."/>
            <person name="Liu G."/>
            <person name="Chen Q."/>
            <person name="Wang H."/>
            <person name="Liu L."/>
            <person name="Tang K."/>
        </authorList>
    </citation>
    <scope>NUCLEOTIDE SEQUENCE</scope>
    <source>
        <strain evidence="4">TK19036</strain>
    </source>
</reference>
<organism evidence="4">
    <name type="scientific">Roseihalotalea indica</name>
    <dbReference type="NCBI Taxonomy" id="2867963"/>
    <lineage>
        <taxon>Bacteria</taxon>
        <taxon>Pseudomonadati</taxon>
        <taxon>Bacteroidota</taxon>
        <taxon>Cytophagia</taxon>
        <taxon>Cytophagales</taxon>
        <taxon>Catalimonadaceae</taxon>
        <taxon>Roseihalotalea</taxon>
    </lineage>
</organism>
<evidence type="ECO:0000259" key="3">
    <source>
        <dbReference type="PROSITE" id="PS51201"/>
    </source>
</evidence>
<accession>A0AA49GKP5</accession>
<dbReference type="EMBL" id="CP120682">
    <property type="protein sequence ID" value="WKN35539.1"/>
    <property type="molecule type" value="Genomic_DNA"/>
</dbReference>
<evidence type="ECO:0000313" key="4">
    <source>
        <dbReference type="EMBL" id="WKN35539.1"/>
    </source>
</evidence>
<feature type="transmembrane region" description="Helical" evidence="2">
    <location>
        <begin position="9"/>
        <end position="29"/>
    </location>
</feature>
<gene>
    <name evidence="4" type="ORF">K4G66_24500</name>
</gene>
<protein>
    <submittedName>
        <fullName evidence="4">Potassium channel family protein</fullName>
    </submittedName>
</protein>
<dbReference type="SUPFAM" id="SSF116726">
    <property type="entry name" value="TrkA C-terminal domain-like"/>
    <property type="match status" value="1"/>
</dbReference>
<dbReference type="AlphaFoldDB" id="A0AA49GKP5"/>
<keyword evidence="2" id="KW-0812">Transmembrane</keyword>
<dbReference type="Gene3D" id="1.10.287.70">
    <property type="match status" value="1"/>
</dbReference>
<evidence type="ECO:0000256" key="2">
    <source>
        <dbReference type="SAM" id="Phobius"/>
    </source>
</evidence>
<dbReference type="PROSITE" id="PS51201">
    <property type="entry name" value="RCK_N"/>
    <property type="match status" value="1"/>
</dbReference>
<dbReference type="Gene3D" id="3.40.50.720">
    <property type="entry name" value="NAD(P)-binding Rossmann-like Domain"/>
    <property type="match status" value="1"/>
</dbReference>
<comment type="subcellular location">
    <subcellularLocation>
        <location evidence="1">Cell membrane</location>
        <topology evidence="1">Multi-pass membrane protein</topology>
    </subcellularLocation>
</comment>
<dbReference type="Pfam" id="PF02254">
    <property type="entry name" value="TrkA_N"/>
    <property type="match status" value="1"/>
</dbReference>
<name>A0AA49GKP5_9BACT</name>
<keyword evidence="4" id="KW-0813">Transport</keyword>
<dbReference type="PANTHER" id="PTHR43833:SF9">
    <property type="entry name" value="POTASSIUM CHANNEL PROTEIN YUGO-RELATED"/>
    <property type="match status" value="1"/>
</dbReference>
<dbReference type="PRINTS" id="PR00169">
    <property type="entry name" value="KCHANNEL"/>
</dbReference>
<dbReference type="PANTHER" id="PTHR43833">
    <property type="entry name" value="POTASSIUM CHANNEL PROTEIN 2-RELATED-RELATED"/>
    <property type="match status" value="1"/>
</dbReference>
<dbReference type="GO" id="GO:0005886">
    <property type="term" value="C:plasma membrane"/>
    <property type="evidence" value="ECO:0007669"/>
    <property type="project" value="UniProtKB-SubCell"/>
</dbReference>
<feature type="transmembrane region" description="Helical" evidence="2">
    <location>
        <begin position="69"/>
        <end position="89"/>
    </location>
</feature>
<keyword evidence="2" id="KW-1133">Transmembrane helix</keyword>
<reference evidence="4" key="2">
    <citation type="journal article" date="2024" name="Antonie Van Leeuwenhoek">
        <title>Roseihalotalea indica gen. nov., sp. nov., a halophilic Bacteroidetes from mesopelagic Southwest Indian Ocean with higher carbohydrate metabolic potential.</title>
        <authorList>
            <person name="Chen B."/>
            <person name="Zhang M."/>
            <person name="Lin D."/>
            <person name="Ye J."/>
            <person name="Tang K."/>
        </authorList>
    </citation>
    <scope>NUCLEOTIDE SEQUENCE</scope>
    <source>
        <strain evidence="4">TK19036</strain>
    </source>
</reference>
<feature type="domain" description="RCK N-terminal" evidence="3">
    <location>
        <begin position="110"/>
        <end position="237"/>
    </location>
</feature>
<dbReference type="InterPro" id="IPR050721">
    <property type="entry name" value="Trk_Ktr_HKT_K-transport"/>
</dbReference>
<feature type="transmembrane region" description="Helical" evidence="2">
    <location>
        <begin position="44"/>
        <end position="62"/>
    </location>
</feature>
<dbReference type="SUPFAM" id="SSF81324">
    <property type="entry name" value="Voltage-gated potassium channels"/>
    <property type="match status" value="1"/>
</dbReference>
<dbReference type="GO" id="GO:0006813">
    <property type="term" value="P:potassium ion transport"/>
    <property type="evidence" value="ECO:0007669"/>
    <property type="project" value="InterPro"/>
</dbReference>
<dbReference type="SUPFAM" id="SSF51735">
    <property type="entry name" value="NAD(P)-binding Rossmann-fold domains"/>
    <property type="match status" value="1"/>
</dbReference>
<dbReference type="GO" id="GO:0034220">
    <property type="term" value="P:monoatomic ion transmembrane transport"/>
    <property type="evidence" value="ECO:0007669"/>
    <property type="project" value="UniProtKB-KW"/>
</dbReference>
<evidence type="ECO:0000256" key="1">
    <source>
        <dbReference type="ARBA" id="ARBA00004651"/>
    </source>
</evidence>
<keyword evidence="4" id="KW-0407">Ion channel</keyword>